<protein>
    <submittedName>
        <fullName evidence="1">Uncharacterized protein</fullName>
    </submittedName>
</protein>
<reference evidence="2" key="2">
    <citation type="submission" date="2015-01" db="EMBL/GenBank/DDBJ databases">
        <title>Evolutionary Origins and Diversification of the Mycorrhizal Mutualists.</title>
        <authorList>
            <consortium name="DOE Joint Genome Institute"/>
            <consortium name="Mycorrhizal Genomics Consortium"/>
            <person name="Kohler A."/>
            <person name="Kuo A."/>
            <person name="Nagy L.G."/>
            <person name="Floudas D."/>
            <person name="Copeland A."/>
            <person name="Barry K.W."/>
            <person name="Cichocki N."/>
            <person name="Veneault-Fourrey C."/>
            <person name="LaButti K."/>
            <person name="Lindquist E.A."/>
            <person name="Lipzen A."/>
            <person name="Lundell T."/>
            <person name="Morin E."/>
            <person name="Murat C."/>
            <person name="Riley R."/>
            <person name="Ohm R."/>
            <person name="Sun H."/>
            <person name="Tunlid A."/>
            <person name="Henrissat B."/>
            <person name="Grigoriev I.V."/>
            <person name="Hibbett D.S."/>
            <person name="Martin F."/>
        </authorList>
    </citation>
    <scope>NUCLEOTIDE SEQUENCE [LARGE SCALE GENOMIC DNA]</scope>
    <source>
        <strain evidence="2">LaAM-08-1</strain>
    </source>
</reference>
<reference evidence="1 2" key="1">
    <citation type="submission" date="2014-04" db="EMBL/GenBank/DDBJ databases">
        <authorList>
            <consortium name="DOE Joint Genome Institute"/>
            <person name="Kuo A."/>
            <person name="Kohler A."/>
            <person name="Nagy L.G."/>
            <person name="Floudas D."/>
            <person name="Copeland A."/>
            <person name="Barry K.W."/>
            <person name="Cichocki N."/>
            <person name="Veneault-Fourrey C."/>
            <person name="LaButti K."/>
            <person name="Lindquist E.A."/>
            <person name="Lipzen A."/>
            <person name="Lundell T."/>
            <person name="Morin E."/>
            <person name="Murat C."/>
            <person name="Sun H."/>
            <person name="Tunlid A."/>
            <person name="Henrissat B."/>
            <person name="Grigoriev I.V."/>
            <person name="Hibbett D.S."/>
            <person name="Martin F."/>
            <person name="Nordberg H.P."/>
            <person name="Cantor M.N."/>
            <person name="Hua S.X."/>
        </authorList>
    </citation>
    <scope>NUCLEOTIDE SEQUENCE [LARGE SCALE GENOMIC DNA]</scope>
    <source>
        <strain evidence="1 2">LaAM-08-1</strain>
    </source>
</reference>
<keyword evidence="2" id="KW-1185">Reference proteome</keyword>
<name>A0A0C9WMM2_9AGAR</name>
<evidence type="ECO:0000313" key="1">
    <source>
        <dbReference type="EMBL" id="KIJ98304.1"/>
    </source>
</evidence>
<evidence type="ECO:0000313" key="2">
    <source>
        <dbReference type="Proteomes" id="UP000054477"/>
    </source>
</evidence>
<sequence length="232" mass="25556">MVGYVQERVKQIEKGQHGEGEVDRAIKTARMRLAQEKEEEQDKDNDQRCPATFVSGAKRSLDHGRSVRGPVCGVVGALLVGGTATTSLRCDEGGERLLLLELSLTATIDRRRLRRRINRLRVGRSRSRLSPSRHPTRTQPSSSWVVSPVRHFFEPKQPVPPHHSTGRLCHRYHCHRTTPSICLSCACCGRKGVGSGAVVAGHFRACRMDGNVAPSGFSGCRHCIRLGCGGCR</sequence>
<organism evidence="1 2">
    <name type="scientific">Laccaria amethystina LaAM-08-1</name>
    <dbReference type="NCBI Taxonomy" id="1095629"/>
    <lineage>
        <taxon>Eukaryota</taxon>
        <taxon>Fungi</taxon>
        <taxon>Dikarya</taxon>
        <taxon>Basidiomycota</taxon>
        <taxon>Agaricomycotina</taxon>
        <taxon>Agaricomycetes</taxon>
        <taxon>Agaricomycetidae</taxon>
        <taxon>Agaricales</taxon>
        <taxon>Agaricineae</taxon>
        <taxon>Hydnangiaceae</taxon>
        <taxon>Laccaria</taxon>
    </lineage>
</organism>
<gene>
    <name evidence="1" type="ORF">K443DRAFT_212230</name>
</gene>
<dbReference type="HOGENOM" id="CLU_1195033_0_0_1"/>
<dbReference type="EMBL" id="KN838672">
    <property type="protein sequence ID" value="KIJ98304.1"/>
    <property type="molecule type" value="Genomic_DNA"/>
</dbReference>
<proteinExistence type="predicted"/>
<accession>A0A0C9WMM2</accession>
<dbReference type="Proteomes" id="UP000054477">
    <property type="component" value="Unassembled WGS sequence"/>
</dbReference>
<dbReference type="AlphaFoldDB" id="A0A0C9WMM2"/>